<organism evidence="1 2">
    <name type="scientific">Pieris brassicae</name>
    <name type="common">White butterfly</name>
    <name type="synonym">Large white butterfly</name>
    <dbReference type="NCBI Taxonomy" id="7116"/>
    <lineage>
        <taxon>Eukaryota</taxon>
        <taxon>Metazoa</taxon>
        <taxon>Ecdysozoa</taxon>
        <taxon>Arthropoda</taxon>
        <taxon>Hexapoda</taxon>
        <taxon>Insecta</taxon>
        <taxon>Pterygota</taxon>
        <taxon>Neoptera</taxon>
        <taxon>Endopterygota</taxon>
        <taxon>Lepidoptera</taxon>
        <taxon>Glossata</taxon>
        <taxon>Ditrysia</taxon>
        <taxon>Papilionoidea</taxon>
        <taxon>Pieridae</taxon>
        <taxon>Pierinae</taxon>
        <taxon>Pieris</taxon>
    </lineage>
</organism>
<dbReference type="Proteomes" id="UP001152562">
    <property type="component" value="Unassembled WGS sequence"/>
</dbReference>
<gene>
    <name evidence="1" type="ORF">PIBRA_LOCUS6492</name>
</gene>
<reference evidence="1" key="1">
    <citation type="submission" date="2022-05" db="EMBL/GenBank/DDBJ databases">
        <authorList>
            <person name="Okamura Y."/>
        </authorList>
    </citation>
    <scope>NUCLEOTIDE SEQUENCE</scope>
</reference>
<comment type="caution">
    <text evidence="1">The sequence shown here is derived from an EMBL/GenBank/DDBJ whole genome shotgun (WGS) entry which is preliminary data.</text>
</comment>
<evidence type="ECO:0000313" key="2">
    <source>
        <dbReference type="Proteomes" id="UP001152562"/>
    </source>
</evidence>
<dbReference type="AlphaFoldDB" id="A0A9P0TG00"/>
<accession>A0A9P0TG00</accession>
<proteinExistence type="predicted"/>
<evidence type="ECO:0000313" key="1">
    <source>
        <dbReference type="EMBL" id="CAH4029780.1"/>
    </source>
</evidence>
<keyword evidence="2" id="KW-1185">Reference proteome</keyword>
<sequence>MFNSARLNTLTGYRAVSFMTSIEMLLSDDARSFNVKTKYHEYSCVLEDLSISCVFDSNTSMCTMVSVRNAEDMH</sequence>
<dbReference type="EMBL" id="CALOZG010000009">
    <property type="protein sequence ID" value="CAH4029780.1"/>
    <property type="molecule type" value="Genomic_DNA"/>
</dbReference>
<name>A0A9P0TG00_PIEBR</name>
<protein>
    <submittedName>
        <fullName evidence="1">Uncharacterized protein</fullName>
    </submittedName>
</protein>